<keyword evidence="1" id="KW-0969">Cilium</keyword>
<dbReference type="EMBL" id="VRYZ01000008">
    <property type="protein sequence ID" value="TXS89596.1"/>
    <property type="molecule type" value="Genomic_DNA"/>
</dbReference>
<evidence type="ECO:0000313" key="2">
    <source>
        <dbReference type="Proteomes" id="UP000321933"/>
    </source>
</evidence>
<gene>
    <name evidence="1" type="ORF">FVW59_16390</name>
</gene>
<name>A0A5C8ZM04_9GAMM</name>
<sequence length="116" mass="12597">MSSVNESVGAVVSLPLSTGAERVTLALDRVTPWVGDDAEGGAPVTLERYLPEVERVNTVLRPYGVVFEVSGDPPETITRLVDRETGEVIRQYPSDEMLRIAGRIDQLKGLVFSVNA</sequence>
<proteinExistence type="predicted"/>
<accession>A0A5C8ZM04</accession>
<keyword evidence="2" id="KW-1185">Reference proteome</keyword>
<organism evidence="1 2">
    <name type="scientific">Parahaliea aestuarii</name>
    <dbReference type="NCBI Taxonomy" id="1852021"/>
    <lineage>
        <taxon>Bacteria</taxon>
        <taxon>Pseudomonadati</taxon>
        <taxon>Pseudomonadota</taxon>
        <taxon>Gammaproteobacteria</taxon>
        <taxon>Cellvibrionales</taxon>
        <taxon>Halieaceae</taxon>
        <taxon>Parahaliea</taxon>
    </lineage>
</organism>
<reference evidence="1 2" key="1">
    <citation type="submission" date="2019-08" db="EMBL/GenBank/DDBJ databases">
        <title>Parahaliea maris sp. nov., isolated from the surface seawater.</title>
        <authorList>
            <person name="Liu Y."/>
        </authorList>
    </citation>
    <scope>NUCLEOTIDE SEQUENCE [LARGE SCALE GENOMIC DNA]</scope>
    <source>
        <strain evidence="1 2">S2-26</strain>
    </source>
</reference>
<comment type="caution">
    <text evidence="1">The sequence shown here is derived from an EMBL/GenBank/DDBJ whole genome shotgun (WGS) entry which is preliminary data.</text>
</comment>
<dbReference type="RefSeq" id="WP_148065454.1">
    <property type="nucleotide sequence ID" value="NZ_VRYZ01000008.1"/>
</dbReference>
<dbReference type="Pfam" id="PF03646">
    <property type="entry name" value="FlaG"/>
    <property type="match status" value="1"/>
</dbReference>
<dbReference type="Gene3D" id="3.30.160.170">
    <property type="entry name" value="FlaG-like"/>
    <property type="match status" value="1"/>
</dbReference>
<dbReference type="SUPFAM" id="SSF160214">
    <property type="entry name" value="FlaG-like"/>
    <property type="match status" value="1"/>
</dbReference>
<protein>
    <submittedName>
        <fullName evidence="1">Flagellar protein FlaG</fullName>
    </submittedName>
</protein>
<dbReference type="Proteomes" id="UP000321933">
    <property type="component" value="Unassembled WGS sequence"/>
</dbReference>
<keyword evidence="1" id="KW-0966">Cell projection</keyword>
<evidence type="ECO:0000313" key="1">
    <source>
        <dbReference type="EMBL" id="TXS89596.1"/>
    </source>
</evidence>
<keyword evidence="1" id="KW-0282">Flagellum</keyword>
<dbReference type="AlphaFoldDB" id="A0A5C8ZM04"/>
<dbReference type="InterPro" id="IPR005186">
    <property type="entry name" value="FlaG"/>
</dbReference>
<dbReference type="OrthoDB" id="5741693at2"/>
<dbReference type="InterPro" id="IPR035924">
    <property type="entry name" value="FlaG-like_sf"/>
</dbReference>